<proteinExistence type="predicted"/>
<gene>
    <name evidence="6" type="ORF">SAMN05192557_0042</name>
</gene>
<dbReference type="OrthoDB" id="9805492at2"/>
<dbReference type="CDD" id="cd11572">
    <property type="entry name" value="RlmI_M_like"/>
    <property type="match status" value="1"/>
</dbReference>
<evidence type="ECO:0000313" key="6">
    <source>
        <dbReference type="EMBL" id="SEV79953.1"/>
    </source>
</evidence>
<evidence type="ECO:0000256" key="2">
    <source>
        <dbReference type="ARBA" id="ARBA00022679"/>
    </source>
</evidence>
<dbReference type="InterPro" id="IPR015947">
    <property type="entry name" value="PUA-like_sf"/>
</dbReference>
<dbReference type="Pfam" id="PF10672">
    <property type="entry name" value="Methyltrans_SAM"/>
    <property type="match status" value="1"/>
</dbReference>
<keyword evidence="1 6" id="KW-0489">Methyltransferase</keyword>
<dbReference type="Gene3D" id="2.30.130.10">
    <property type="entry name" value="PUA domain"/>
    <property type="match status" value="1"/>
</dbReference>
<dbReference type="GO" id="GO:0032259">
    <property type="term" value="P:methylation"/>
    <property type="evidence" value="ECO:0007669"/>
    <property type="project" value="UniProtKB-KW"/>
</dbReference>
<dbReference type="GO" id="GO:0008168">
    <property type="term" value="F:methyltransferase activity"/>
    <property type="evidence" value="ECO:0007669"/>
    <property type="project" value="UniProtKB-KW"/>
</dbReference>
<organism evidence="6 7">
    <name type="scientific">Aliicoccus persicus</name>
    <dbReference type="NCBI Taxonomy" id="930138"/>
    <lineage>
        <taxon>Bacteria</taxon>
        <taxon>Bacillati</taxon>
        <taxon>Bacillota</taxon>
        <taxon>Bacilli</taxon>
        <taxon>Bacillales</taxon>
        <taxon>Staphylococcaceae</taxon>
        <taxon>Aliicoccus</taxon>
    </lineage>
</organism>
<dbReference type="AlphaFoldDB" id="A0A662Z2A6"/>
<protein>
    <submittedName>
        <fullName evidence="6">23S rRNA (Cytosine1962-C5)-methyltransferase</fullName>
    </submittedName>
</protein>
<keyword evidence="3" id="KW-0949">S-adenosyl-L-methionine</keyword>
<dbReference type="RefSeq" id="WP_091472573.1">
    <property type="nucleotide sequence ID" value="NZ_FOIT01000001.1"/>
</dbReference>
<dbReference type="GO" id="GO:0003723">
    <property type="term" value="F:RNA binding"/>
    <property type="evidence" value="ECO:0007669"/>
    <property type="project" value="InterPro"/>
</dbReference>
<feature type="domain" description="RlmI-like PUA" evidence="5">
    <location>
        <begin position="4"/>
        <end position="66"/>
    </location>
</feature>
<dbReference type="Pfam" id="PF17785">
    <property type="entry name" value="PUA_3"/>
    <property type="match status" value="1"/>
</dbReference>
<evidence type="ECO:0000259" key="5">
    <source>
        <dbReference type="Pfam" id="PF17785"/>
    </source>
</evidence>
<accession>A0A662Z2A6</accession>
<sequence length="392" mass="44452">MERVQIKKGQENKYFKGQVNIEYGDLSDDVFLNNGQLISLESHYGEYIGTAILTMEAKAQGWVITRDANVVIDDYYVADLIQTAIDKRTALFNETGTNVFRLFNEIGDGLGGLMIDYYDHHLFVVYNTNGVYQYRDAIMRALIVALKPSSITEQTRVMSDGKLQTENNHVYGNVTFPIVVKETGIDYYAHLNDGPMTRLFIDQRETRKALSRMNKPGASMLNLFAYSGTFSIAAARAGMTTTSVDLAKRSIELIDDNFKLNDMDTERHSTHIMDTFEFLKYAARNNMKYDVILIDPPSFARNKSKVFKVERDYPKLIAESVKVLKKNGQLILSQNLETFTLNQFKSQITSTLEKLGYESKIEDVKGLPKDFPVSKGYKNGKYLKVVTVSLNG</sequence>
<dbReference type="Proteomes" id="UP000243605">
    <property type="component" value="Unassembled WGS sequence"/>
</dbReference>
<dbReference type="SUPFAM" id="SSF53335">
    <property type="entry name" value="S-adenosyl-L-methionine-dependent methyltransferases"/>
    <property type="match status" value="1"/>
</dbReference>
<dbReference type="InterPro" id="IPR019614">
    <property type="entry name" value="SAM-dep_methyl-trfase"/>
</dbReference>
<name>A0A662Z2A6_9STAP</name>
<dbReference type="InterPro" id="IPR041532">
    <property type="entry name" value="RlmI-like_PUA"/>
</dbReference>
<evidence type="ECO:0000256" key="1">
    <source>
        <dbReference type="ARBA" id="ARBA00022603"/>
    </source>
</evidence>
<evidence type="ECO:0000256" key="3">
    <source>
        <dbReference type="ARBA" id="ARBA00022691"/>
    </source>
</evidence>
<feature type="domain" description="S-adenosylmethionine-dependent methyltransferase" evidence="4">
    <location>
        <begin position="180"/>
        <end position="335"/>
    </location>
</feature>
<dbReference type="PANTHER" id="PTHR43042:SF3">
    <property type="entry name" value="RIBOSOMAL RNA LARGE SUBUNIT METHYLTRANSFERASE YWBD-RELATED"/>
    <property type="match status" value="1"/>
</dbReference>
<dbReference type="InterPro" id="IPR029063">
    <property type="entry name" value="SAM-dependent_MTases_sf"/>
</dbReference>
<dbReference type="Gene3D" id="3.30.750.80">
    <property type="entry name" value="RNA methyltransferase domain (HRMD) like"/>
    <property type="match status" value="1"/>
</dbReference>
<dbReference type="EMBL" id="FOIT01000001">
    <property type="protein sequence ID" value="SEV79953.1"/>
    <property type="molecule type" value="Genomic_DNA"/>
</dbReference>
<evidence type="ECO:0000313" key="7">
    <source>
        <dbReference type="Proteomes" id="UP000243605"/>
    </source>
</evidence>
<keyword evidence="2 6" id="KW-0808">Transferase</keyword>
<evidence type="ECO:0000259" key="4">
    <source>
        <dbReference type="Pfam" id="PF10672"/>
    </source>
</evidence>
<reference evidence="6 7" key="1">
    <citation type="submission" date="2016-10" db="EMBL/GenBank/DDBJ databases">
        <authorList>
            <person name="Varghese N."/>
            <person name="Submissions S."/>
        </authorList>
    </citation>
    <scope>NUCLEOTIDE SEQUENCE [LARGE SCALE GENOMIC DNA]</scope>
    <source>
        <strain evidence="6 7">IBRC-M10081</strain>
    </source>
</reference>
<dbReference type="InterPro" id="IPR036974">
    <property type="entry name" value="PUA_sf"/>
</dbReference>
<keyword evidence="7" id="KW-1185">Reference proteome</keyword>
<dbReference type="Gene3D" id="3.40.50.150">
    <property type="entry name" value="Vaccinia Virus protein VP39"/>
    <property type="match status" value="1"/>
</dbReference>
<dbReference type="SUPFAM" id="SSF88697">
    <property type="entry name" value="PUA domain-like"/>
    <property type="match status" value="1"/>
</dbReference>
<dbReference type="PANTHER" id="PTHR43042">
    <property type="entry name" value="SAM-DEPENDENT METHYLTRANSFERASE"/>
    <property type="match status" value="1"/>
</dbReference>